<dbReference type="InterPro" id="IPR003423">
    <property type="entry name" value="OMP_efflux"/>
</dbReference>
<dbReference type="Pfam" id="PF02321">
    <property type="entry name" value="OEP"/>
    <property type="match status" value="1"/>
</dbReference>
<evidence type="ECO:0000313" key="9">
    <source>
        <dbReference type="Proteomes" id="UP000297762"/>
    </source>
</evidence>
<keyword evidence="6" id="KW-0472">Membrane</keyword>
<keyword evidence="9" id="KW-1185">Reference proteome</keyword>
<dbReference type="InterPro" id="IPR051906">
    <property type="entry name" value="TolC-like"/>
</dbReference>
<comment type="similarity">
    <text evidence="2">Belongs to the outer membrane factor (OMF) (TC 1.B.17) family.</text>
</comment>
<evidence type="ECO:0000256" key="7">
    <source>
        <dbReference type="ARBA" id="ARBA00023237"/>
    </source>
</evidence>
<dbReference type="EMBL" id="RQGF01000026">
    <property type="protein sequence ID" value="TGL61499.1"/>
    <property type="molecule type" value="Genomic_DNA"/>
</dbReference>
<name>A0A4R9K5J8_9LEPT</name>
<gene>
    <name evidence="8" type="ORF">EHQ64_11025</name>
</gene>
<evidence type="ECO:0000256" key="6">
    <source>
        <dbReference type="ARBA" id="ARBA00023136"/>
    </source>
</evidence>
<evidence type="ECO:0000256" key="5">
    <source>
        <dbReference type="ARBA" id="ARBA00022692"/>
    </source>
</evidence>
<organism evidence="8 9">
    <name type="scientific">Leptospira sarikeiensis</name>
    <dbReference type="NCBI Taxonomy" id="2484943"/>
    <lineage>
        <taxon>Bacteria</taxon>
        <taxon>Pseudomonadati</taxon>
        <taxon>Spirochaetota</taxon>
        <taxon>Spirochaetia</taxon>
        <taxon>Leptospirales</taxon>
        <taxon>Leptospiraceae</taxon>
        <taxon>Leptospira</taxon>
    </lineage>
</organism>
<evidence type="ECO:0000256" key="4">
    <source>
        <dbReference type="ARBA" id="ARBA00022452"/>
    </source>
</evidence>
<dbReference type="GO" id="GO:1990281">
    <property type="term" value="C:efflux pump complex"/>
    <property type="evidence" value="ECO:0007669"/>
    <property type="project" value="TreeGrafter"/>
</dbReference>
<keyword evidence="4" id="KW-1134">Transmembrane beta strand</keyword>
<evidence type="ECO:0000256" key="1">
    <source>
        <dbReference type="ARBA" id="ARBA00004442"/>
    </source>
</evidence>
<dbReference type="GO" id="GO:0015288">
    <property type="term" value="F:porin activity"/>
    <property type="evidence" value="ECO:0007669"/>
    <property type="project" value="TreeGrafter"/>
</dbReference>
<evidence type="ECO:0000313" key="8">
    <source>
        <dbReference type="EMBL" id="TGL61499.1"/>
    </source>
</evidence>
<dbReference type="SUPFAM" id="SSF56954">
    <property type="entry name" value="Outer membrane efflux proteins (OEP)"/>
    <property type="match status" value="1"/>
</dbReference>
<evidence type="ECO:0000256" key="2">
    <source>
        <dbReference type="ARBA" id="ARBA00007613"/>
    </source>
</evidence>
<proteinExistence type="inferred from homology"/>
<accession>A0A4R9K5J8</accession>
<dbReference type="AlphaFoldDB" id="A0A4R9K5J8"/>
<protein>
    <submittedName>
        <fullName evidence="8">TolC family protein</fullName>
    </submittedName>
</protein>
<dbReference type="OrthoDB" id="343093at2"/>
<dbReference type="Gene3D" id="1.20.1600.10">
    <property type="entry name" value="Outer membrane efflux proteins (OEP)"/>
    <property type="match status" value="1"/>
</dbReference>
<dbReference type="PANTHER" id="PTHR30026">
    <property type="entry name" value="OUTER MEMBRANE PROTEIN TOLC"/>
    <property type="match status" value="1"/>
</dbReference>
<dbReference type="GO" id="GO:0015562">
    <property type="term" value="F:efflux transmembrane transporter activity"/>
    <property type="evidence" value="ECO:0007669"/>
    <property type="project" value="InterPro"/>
</dbReference>
<dbReference type="GO" id="GO:0009279">
    <property type="term" value="C:cell outer membrane"/>
    <property type="evidence" value="ECO:0007669"/>
    <property type="project" value="UniProtKB-SubCell"/>
</dbReference>
<comment type="subcellular location">
    <subcellularLocation>
        <location evidence="1">Cell outer membrane</location>
    </subcellularLocation>
</comment>
<dbReference type="PANTHER" id="PTHR30026:SF20">
    <property type="entry name" value="OUTER MEMBRANE PROTEIN TOLC"/>
    <property type="match status" value="1"/>
</dbReference>
<comment type="caution">
    <text evidence="8">The sequence shown here is derived from an EMBL/GenBank/DDBJ whole genome shotgun (WGS) entry which is preliminary data.</text>
</comment>
<keyword evidence="5" id="KW-0812">Transmembrane</keyword>
<sequence>MGFCFLWVGNKIYYKCFLLNLMKQKQNQPSFRSLLFVGIFLSSFSVYGESQEELEREGVWTTTSLIRYSLENSVQARMSRMDLDNSEYDWEKENGKYNFIGTLTANTQKTNNLPLPQYTLQGREITSNTLSAGLSKQFSTGTSASLTVSDNRYETDAGKRPEQQGTIAQQFAQPSLHFANLGFTLKQELLKNIFGYQQRRSLEISRRSSAVRRLDAMNNLSRNVVQSLLAFWNLSLADENQKTAELLVKSVKNVKEITSSKVRLGVAEDYESGQWNALLITAENQLRQTKLEKDRVRRDLLVSLGKDPETKVGFSLVLDEALPVLGAEESETEEAFKHRYDFKSLALQKQNAGAALEIAKNGLLPSLYISGTYNSREYDRNFPNSFDGIGTGRYTQNSAEIKMDYPLGNDTARAEFRNSQTQSRKMDLLMEQTKEQVKTDVRQGLQKIRTTHEILEESKKNLSQAEKFYAGILPRYRYGRATSVNVKNALDLVAQARYGLMQAKVNYNSALVQYELSKGTLFRKYGMDSEEVLNQTTGDQK</sequence>
<dbReference type="Proteomes" id="UP000297762">
    <property type="component" value="Unassembled WGS sequence"/>
</dbReference>
<evidence type="ECO:0000256" key="3">
    <source>
        <dbReference type="ARBA" id="ARBA00022448"/>
    </source>
</evidence>
<keyword evidence="7" id="KW-0998">Cell outer membrane</keyword>
<reference evidence="8" key="1">
    <citation type="journal article" date="2019" name="PLoS Negl. Trop. Dis.">
        <title>Revisiting the worldwide diversity of Leptospira species in the environment.</title>
        <authorList>
            <person name="Vincent A.T."/>
            <person name="Schiettekatte O."/>
            <person name="Bourhy P."/>
            <person name="Veyrier F.J."/>
            <person name="Picardeau M."/>
        </authorList>
    </citation>
    <scope>NUCLEOTIDE SEQUENCE [LARGE SCALE GENOMIC DNA]</scope>
    <source>
        <strain evidence="8">201702455</strain>
    </source>
</reference>
<keyword evidence="3" id="KW-0813">Transport</keyword>